<proteinExistence type="predicted"/>
<keyword evidence="1" id="KW-0175">Coiled coil</keyword>
<accession>S8E1J9</accession>
<sequence length="316" mass="35683">MARTSRVAHRSTGPFPVLLAQLAKTQAQARKRAASRPSSSRPPQTRQEAIPASSESPIESQSTTNDSGSDYEEEEVAPSPPRKRARVVAKRTSTAKSKQSPATAKKSRPAAVVEDGSIILRQNLEATKERLAKVEETLRNKERELAVARDRLAKVEETLQNKEREIAASQGRLAQVEENLRNKERAFAVSNDMLVTLDRENAKLRNIAKLYEKKINAERTERKKARRKQARIEWQLKKYATDDHNIKTVNGILNAEFQEDEMDEALRMTMSNEDYRGFREAEESVRMRNEGKAYVFQGTETDDEYGYSGSTPASDS</sequence>
<dbReference type="HOGENOM" id="CLU_880101_0_0_1"/>
<evidence type="ECO:0000256" key="1">
    <source>
        <dbReference type="SAM" id="Coils"/>
    </source>
</evidence>
<protein>
    <submittedName>
        <fullName evidence="3">Uncharacterized protein</fullName>
    </submittedName>
</protein>
<evidence type="ECO:0000313" key="4">
    <source>
        <dbReference type="Proteomes" id="UP000015241"/>
    </source>
</evidence>
<feature type="compositionally biased region" description="Polar residues" evidence="2">
    <location>
        <begin position="91"/>
        <end position="102"/>
    </location>
</feature>
<gene>
    <name evidence="3" type="ORF">FOMPIDRAFT_1018440</name>
</gene>
<dbReference type="Proteomes" id="UP000015241">
    <property type="component" value="Unassembled WGS sequence"/>
</dbReference>
<reference evidence="3 4" key="1">
    <citation type="journal article" date="2012" name="Science">
        <title>The Paleozoic origin of enzymatic lignin decomposition reconstructed from 31 fungal genomes.</title>
        <authorList>
            <person name="Floudas D."/>
            <person name="Binder M."/>
            <person name="Riley R."/>
            <person name="Barry K."/>
            <person name="Blanchette R.A."/>
            <person name="Henrissat B."/>
            <person name="Martinez A.T."/>
            <person name="Otillar R."/>
            <person name="Spatafora J.W."/>
            <person name="Yadav J.S."/>
            <person name="Aerts A."/>
            <person name="Benoit I."/>
            <person name="Boyd A."/>
            <person name="Carlson A."/>
            <person name="Copeland A."/>
            <person name="Coutinho P.M."/>
            <person name="de Vries R.P."/>
            <person name="Ferreira P."/>
            <person name="Findley K."/>
            <person name="Foster B."/>
            <person name="Gaskell J."/>
            <person name="Glotzer D."/>
            <person name="Gorecki P."/>
            <person name="Heitman J."/>
            <person name="Hesse C."/>
            <person name="Hori C."/>
            <person name="Igarashi K."/>
            <person name="Jurgens J.A."/>
            <person name="Kallen N."/>
            <person name="Kersten P."/>
            <person name="Kohler A."/>
            <person name="Kuees U."/>
            <person name="Kumar T.K.A."/>
            <person name="Kuo A."/>
            <person name="LaButti K."/>
            <person name="Larrondo L.F."/>
            <person name="Lindquist E."/>
            <person name="Ling A."/>
            <person name="Lombard V."/>
            <person name="Lucas S."/>
            <person name="Lundell T."/>
            <person name="Martin R."/>
            <person name="McLaughlin D.J."/>
            <person name="Morgenstern I."/>
            <person name="Morin E."/>
            <person name="Murat C."/>
            <person name="Nagy L.G."/>
            <person name="Nolan M."/>
            <person name="Ohm R.A."/>
            <person name="Patyshakuliyeva A."/>
            <person name="Rokas A."/>
            <person name="Ruiz-Duenas F.J."/>
            <person name="Sabat G."/>
            <person name="Salamov A."/>
            <person name="Samejima M."/>
            <person name="Schmutz J."/>
            <person name="Slot J.C."/>
            <person name="St John F."/>
            <person name="Stenlid J."/>
            <person name="Sun H."/>
            <person name="Sun S."/>
            <person name="Syed K."/>
            <person name="Tsang A."/>
            <person name="Wiebenga A."/>
            <person name="Young D."/>
            <person name="Pisabarro A."/>
            <person name="Eastwood D.C."/>
            <person name="Martin F."/>
            <person name="Cullen D."/>
            <person name="Grigoriev I.V."/>
            <person name="Hibbett D.S."/>
        </authorList>
    </citation>
    <scope>NUCLEOTIDE SEQUENCE</scope>
    <source>
        <strain evidence="4">FP-58527</strain>
    </source>
</reference>
<dbReference type="InParanoid" id="S8E1J9"/>
<feature type="coiled-coil region" evidence="1">
    <location>
        <begin position="117"/>
        <end position="228"/>
    </location>
</feature>
<organism evidence="3 4">
    <name type="scientific">Fomitopsis schrenkii</name>
    <name type="common">Brown rot fungus</name>
    <dbReference type="NCBI Taxonomy" id="2126942"/>
    <lineage>
        <taxon>Eukaryota</taxon>
        <taxon>Fungi</taxon>
        <taxon>Dikarya</taxon>
        <taxon>Basidiomycota</taxon>
        <taxon>Agaricomycotina</taxon>
        <taxon>Agaricomycetes</taxon>
        <taxon>Polyporales</taxon>
        <taxon>Fomitopsis</taxon>
    </lineage>
</organism>
<name>S8E1J9_FOMSC</name>
<dbReference type="EMBL" id="KE504178">
    <property type="protein sequence ID" value="EPS97233.1"/>
    <property type="molecule type" value="Genomic_DNA"/>
</dbReference>
<evidence type="ECO:0000256" key="2">
    <source>
        <dbReference type="SAM" id="MobiDB-lite"/>
    </source>
</evidence>
<feature type="region of interest" description="Disordered" evidence="2">
    <location>
        <begin position="1"/>
        <end position="110"/>
    </location>
</feature>
<feature type="region of interest" description="Disordered" evidence="2">
    <location>
        <begin position="289"/>
        <end position="316"/>
    </location>
</feature>
<feature type="compositionally biased region" description="Low complexity" evidence="2">
    <location>
        <begin position="35"/>
        <end position="47"/>
    </location>
</feature>
<dbReference type="SUPFAM" id="SSF57997">
    <property type="entry name" value="Tropomyosin"/>
    <property type="match status" value="1"/>
</dbReference>
<keyword evidence="4" id="KW-1185">Reference proteome</keyword>
<dbReference type="AlphaFoldDB" id="S8E1J9"/>
<evidence type="ECO:0000313" key="3">
    <source>
        <dbReference type="EMBL" id="EPS97233.1"/>
    </source>
</evidence>
<feature type="compositionally biased region" description="Low complexity" evidence="2">
    <location>
        <begin position="18"/>
        <end position="28"/>
    </location>
</feature>
<feature type="compositionally biased region" description="Polar residues" evidence="2">
    <location>
        <begin position="53"/>
        <end position="68"/>
    </location>
</feature>